<proteinExistence type="predicted"/>
<comment type="caution">
    <text evidence="1">The sequence shown here is derived from an EMBL/GenBank/DDBJ whole genome shotgun (WGS) entry which is preliminary data.</text>
</comment>
<dbReference type="EMBL" id="BPLR01021106">
    <property type="protein sequence ID" value="GIX85941.1"/>
    <property type="molecule type" value="Genomic_DNA"/>
</dbReference>
<accession>A0AAV4NPV7</accession>
<gene>
    <name evidence="1" type="ORF">CEXT_271921</name>
</gene>
<evidence type="ECO:0000313" key="2">
    <source>
        <dbReference type="Proteomes" id="UP001054945"/>
    </source>
</evidence>
<dbReference type="AlphaFoldDB" id="A0AAV4NPV7"/>
<evidence type="ECO:0000313" key="1">
    <source>
        <dbReference type="EMBL" id="GIX85941.1"/>
    </source>
</evidence>
<keyword evidence="2" id="KW-1185">Reference proteome</keyword>
<reference evidence="1 2" key="1">
    <citation type="submission" date="2021-06" db="EMBL/GenBank/DDBJ databases">
        <title>Caerostris extrusa draft genome.</title>
        <authorList>
            <person name="Kono N."/>
            <person name="Arakawa K."/>
        </authorList>
    </citation>
    <scope>NUCLEOTIDE SEQUENCE [LARGE SCALE GENOMIC DNA]</scope>
</reference>
<sequence length="89" mass="10373">MKSREYLWASIPWILPVNFSFTMDTDFSIKHPILDGRIPCIDFPATHDFKENFGSESHSLHETVFQEMLSIINILKERSFRASNLKVVT</sequence>
<protein>
    <submittedName>
        <fullName evidence="1">Uncharacterized protein</fullName>
    </submittedName>
</protein>
<dbReference type="Proteomes" id="UP001054945">
    <property type="component" value="Unassembled WGS sequence"/>
</dbReference>
<organism evidence="1 2">
    <name type="scientific">Caerostris extrusa</name>
    <name type="common">Bark spider</name>
    <name type="synonym">Caerostris bankana</name>
    <dbReference type="NCBI Taxonomy" id="172846"/>
    <lineage>
        <taxon>Eukaryota</taxon>
        <taxon>Metazoa</taxon>
        <taxon>Ecdysozoa</taxon>
        <taxon>Arthropoda</taxon>
        <taxon>Chelicerata</taxon>
        <taxon>Arachnida</taxon>
        <taxon>Araneae</taxon>
        <taxon>Araneomorphae</taxon>
        <taxon>Entelegynae</taxon>
        <taxon>Araneoidea</taxon>
        <taxon>Araneidae</taxon>
        <taxon>Caerostris</taxon>
    </lineage>
</organism>
<name>A0AAV4NPV7_CAEEX</name>